<dbReference type="NCBIfam" id="NF033547">
    <property type="entry name" value="transpos_IS1595"/>
    <property type="match status" value="1"/>
</dbReference>
<dbReference type="AlphaFoldDB" id="A0A6I3XD30"/>
<name>A0A6I3XD30_9BURK</name>
<sequence>MDPAGFVGLFQALTQEQLTDQQVASLEAWLAALSSRGNCLGIVEQAAGACPCPHCGCGRRHRCGQANGLQRYRCMACTRSYNALTGTPLARLRHRDKWLPYLQCLLESRTVRDAARRVDVARSTSFRWRHRFIGGVRRERPAPLAGMVEVDETYLLESQKGSRKLDRPARRRGSKAARRGISRELDCILVARDRARVTHEFVTGRGSVSARQLALHLLPVLRRDVLLISDGAKAYGTFARAANITHEAINVRAGVRARGAIHLNNVNGWHSRFKTWLRRFNGVASRYLANYTGWQRVLDAAHLLLPAQWLRVGVAGSHRQRPAC</sequence>
<proteinExistence type="predicted"/>
<dbReference type="Proteomes" id="UP000431684">
    <property type="component" value="Unassembled WGS sequence"/>
</dbReference>
<comment type="caution">
    <text evidence="2">The sequence shown here is derived from an EMBL/GenBank/DDBJ whole genome shotgun (WGS) entry which is preliminary data.</text>
</comment>
<evidence type="ECO:0000313" key="2">
    <source>
        <dbReference type="EMBL" id="MUI14419.1"/>
    </source>
</evidence>
<protein>
    <submittedName>
        <fullName evidence="2">IS1595 family transposase</fullName>
    </submittedName>
</protein>
<dbReference type="InterPro" id="IPR024445">
    <property type="entry name" value="Tnp_ISXO2-like"/>
</dbReference>
<dbReference type="SMART" id="SM01126">
    <property type="entry name" value="DDE_Tnp_IS1595"/>
    <property type="match status" value="1"/>
</dbReference>
<keyword evidence="3" id="KW-1185">Reference proteome</keyword>
<gene>
    <name evidence="2" type="ORF">GJV26_18430</name>
</gene>
<dbReference type="EMBL" id="WNWM01000002">
    <property type="protein sequence ID" value="MUI14419.1"/>
    <property type="molecule type" value="Genomic_DNA"/>
</dbReference>
<dbReference type="OrthoDB" id="8964415at2"/>
<organism evidence="2 3">
    <name type="scientific">Pseudoduganella dura</name>
    <dbReference type="NCBI Taxonomy" id="321982"/>
    <lineage>
        <taxon>Bacteria</taxon>
        <taxon>Pseudomonadati</taxon>
        <taxon>Pseudomonadota</taxon>
        <taxon>Betaproteobacteria</taxon>
        <taxon>Burkholderiales</taxon>
        <taxon>Oxalobacteraceae</taxon>
        <taxon>Telluria group</taxon>
        <taxon>Pseudoduganella</taxon>
    </lineage>
</organism>
<accession>A0A6I3XD30</accession>
<dbReference type="RefSeq" id="WP_155710113.1">
    <property type="nucleotide sequence ID" value="NZ_BMWU01000031.1"/>
</dbReference>
<evidence type="ECO:0000259" key="1">
    <source>
        <dbReference type="SMART" id="SM01126"/>
    </source>
</evidence>
<feature type="domain" description="ISXO2-like transposase" evidence="1">
    <location>
        <begin position="143"/>
        <end position="296"/>
    </location>
</feature>
<reference evidence="2 3" key="1">
    <citation type="submission" date="2019-11" db="EMBL/GenBank/DDBJ databases">
        <title>Draft Genome Sequences of Six Type Strains of the Genus Massilia.</title>
        <authorList>
            <person name="Miess H."/>
            <person name="Frediansyah A."/>
            <person name="Goeker M."/>
            <person name="Gross H."/>
        </authorList>
    </citation>
    <scope>NUCLEOTIDE SEQUENCE [LARGE SCALE GENOMIC DNA]</scope>
    <source>
        <strain evidence="2 3">DSM 17513</strain>
    </source>
</reference>
<dbReference type="Pfam" id="PF12762">
    <property type="entry name" value="DDE_Tnp_IS1595"/>
    <property type="match status" value="1"/>
</dbReference>
<evidence type="ECO:0000313" key="3">
    <source>
        <dbReference type="Proteomes" id="UP000431684"/>
    </source>
</evidence>